<evidence type="ECO:0000313" key="2">
    <source>
        <dbReference type="EMBL" id="KAK2954824.1"/>
    </source>
</evidence>
<dbReference type="EMBL" id="JARBJD010000073">
    <property type="protein sequence ID" value="KAK2954824.1"/>
    <property type="molecule type" value="Genomic_DNA"/>
</dbReference>
<reference evidence="2 3" key="1">
    <citation type="journal article" date="2022" name="bioRxiv">
        <title>Genomics of Preaxostyla Flagellates Illuminates Evolutionary Transitions and the Path Towards Mitochondrial Loss.</title>
        <authorList>
            <person name="Novak L.V.F."/>
            <person name="Treitli S.C."/>
            <person name="Pyrih J."/>
            <person name="Halakuc P."/>
            <person name="Pipaliya S.V."/>
            <person name="Vacek V."/>
            <person name="Brzon O."/>
            <person name="Soukal P."/>
            <person name="Eme L."/>
            <person name="Dacks J.B."/>
            <person name="Karnkowska A."/>
            <person name="Elias M."/>
            <person name="Hampl V."/>
        </authorList>
    </citation>
    <scope>NUCLEOTIDE SEQUENCE [LARGE SCALE GENOMIC DNA]</scope>
    <source>
        <strain evidence="2">NAU3</strain>
        <tissue evidence="2">Gut</tissue>
    </source>
</reference>
<comment type="caution">
    <text evidence="2">The sequence shown here is derived from an EMBL/GenBank/DDBJ whole genome shotgun (WGS) entry which is preliminary data.</text>
</comment>
<sequence length="154" mass="17301">MGQISHRPNRRLDIGLDNPTSTGHSLTGQRVDFQFDVKLLEKAPKFLSSIKQSFLETFADELLKAIGQGSSDPAAVNFSPSNRQTLVTYKLLPRILSTHHLRDLSVIEEKDCLNDIIDVFDGQRFETWKGSEAERIQNQEQFGNELSSATVKPS</sequence>
<accession>A0ABQ9XTL4</accession>
<gene>
    <name evidence="2" type="ORF">BLNAU_10154</name>
</gene>
<proteinExistence type="predicted"/>
<name>A0ABQ9XTL4_9EUKA</name>
<dbReference type="Proteomes" id="UP001281761">
    <property type="component" value="Unassembled WGS sequence"/>
</dbReference>
<evidence type="ECO:0000313" key="3">
    <source>
        <dbReference type="Proteomes" id="UP001281761"/>
    </source>
</evidence>
<evidence type="ECO:0000256" key="1">
    <source>
        <dbReference type="SAM" id="MobiDB-lite"/>
    </source>
</evidence>
<keyword evidence="3" id="KW-1185">Reference proteome</keyword>
<protein>
    <submittedName>
        <fullName evidence="2">Uncharacterized protein</fullName>
    </submittedName>
</protein>
<organism evidence="2 3">
    <name type="scientific">Blattamonas nauphoetae</name>
    <dbReference type="NCBI Taxonomy" id="2049346"/>
    <lineage>
        <taxon>Eukaryota</taxon>
        <taxon>Metamonada</taxon>
        <taxon>Preaxostyla</taxon>
        <taxon>Oxymonadida</taxon>
        <taxon>Blattamonas</taxon>
    </lineage>
</organism>
<feature type="region of interest" description="Disordered" evidence="1">
    <location>
        <begin position="1"/>
        <end position="25"/>
    </location>
</feature>